<evidence type="ECO:0000313" key="14">
    <source>
        <dbReference type="EMBL" id="KOE98194.1"/>
    </source>
</evidence>
<dbReference type="SUPFAM" id="SSF51735">
    <property type="entry name" value="NAD(P)-binding Rossmann-fold domains"/>
    <property type="match status" value="1"/>
</dbReference>
<dbReference type="InterPro" id="IPR008927">
    <property type="entry name" value="6-PGluconate_DH-like_C_sf"/>
</dbReference>
<dbReference type="Pfam" id="PF08546">
    <property type="entry name" value="ApbA_C"/>
    <property type="match status" value="1"/>
</dbReference>
<evidence type="ECO:0000256" key="7">
    <source>
        <dbReference type="ARBA" id="ARBA00022857"/>
    </source>
</evidence>
<name>A0A0L8A7S5_9GAMM</name>
<keyword evidence="7 11" id="KW-0521">NADP</keyword>
<dbReference type="PANTHER" id="PTHR21708:SF26">
    <property type="entry name" value="2-DEHYDROPANTOATE 2-REDUCTASE"/>
    <property type="match status" value="1"/>
</dbReference>
<dbReference type="NCBIfam" id="NF005094">
    <property type="entry name" value="PRK06522.2-5"/>
    <property type="match status" value="1"/>
</dbReference>
<dbReference type="UniPathway" id="UPA00028">
    <property type="reaction ID" value="UER00004"/>
</dbReference>
<dbReference type="InterPro" id="IPR051402">
    <property type="entry name" value="KPR-Related"/>
</dbReference>
<dbReference type="SUPFAM" id="SSF48179">
    <property type="entry name" value="6-phosphogluconate dehydrogenase C-terminal domain-like"/>
    <property type="match status" value="1"/>
</dbReference>
<dbReference type="OrthoDB" id="9796561at2"/>
<dbReference type="InterPro" id="IPR013328">
    <property type="entry name" value="6PGD_dom2"/>
</dbReference>
<dbReference type="FunFam" id="1.10.1040.10:FF:000017">
    <property type="entry name" value="2-dehydropantoate 2-reductase"/>
    <property type="match status" value="1"/>
</dbReference>
<dbReference type="InterPro" id="IPR013332">
    <property type="entry name" value="KPR_N"/>
</dbReference>
<dbReference type="EMBL" id="AJLO02000034">
    <property type="protein sequence ID" value="KOE98194.1"/>
    <property type="molecule type" value="Genomic_DNA"/>
</dbReference>
<comment type="function">
    <text evidence="1 11">Catalyzes the NADPH-dependent reduction of ketopantoate into pantoic acid.</text>
</comment>
<keyword evidence="8 11" id="KW-0560">Oxidoreductase</keyword>
<proteinExistence type="inferred from homology"/>
<dbReference type="GO" id="GO:0008677">
    <property type="term" value="F:2-dehydropantoate 2-reductase activity"/>
    <property type="evidence" value="ECO:0007669"/>
    <property type="project" value="UniProtKB-EC"/>
</dbReference>
<dbReference type="RefSeq" id="WP_010482256.1">
    <property type="nucleotide sequence ID" value="NZ_AJLO02000034.1"/>
</dbReference>
<evidence type="ECO:0000256" key="11">
    <source>
        <dbReference type="RuleBase" id="RU362068"/>
    </source>
</evidence>
<evidence type="ECO:0000256" key="3">
    <source>
        <dbReference type="ARBA" id="ARBA00007870"/>
    </source>
</evidence>
<accession>A0A0L8A7S5</accession>
<dbReference type="Gene3D" id="1.10.1040.10">
    <property type="entry name" value="N-(1-d-carboxylethyl)-l-norvaline Dehydrogenase, domain 2"/>
    <property type="match status" value="1"/>
</dbReference>
<organism evidence="14 15">
    <name type="scientific">Stenotrophomonas geniculata N1</name>
    <dbReference type="NCBI Taxonomy" id="1167641"/>
    <lineage>
        <taxon>Bacteria</taxon>
        <taxon>Pseudomonadati</taxon>
        <taxon>Pseudomonadota</taxon>
        <taxon>Gammaproteobacteria</taxon>
        <taxon>Lysobacterales</taxon>
        <taxon>Lysobacteraceae</taxon>
        <taxon>Stenotrophomonas</taxon>
    </lineage>
</organism>
<evidence type="ECO:0000259" key="12">
    <source>
        <dbReference type="Pfam" id="PF02558"/>
    </source>
</evidence>
<evidence type="ECO:0000256" key="10">
    <source>
        <dbReference type="ARBA" id="ARBA00048793"/>
    </source>
</evidence>
<dbReference type="FunFam" id="3.40.50.720:FF:000307">
    <property type="entry name" value="2-dehydropantoate 2-reductase"/>
    <property type="match status" value="1"/>
</dbReference>
<comment type="caution">
    <text evidence="14">The sequence shown here is derived from an EMBL/GenBank/DDBJ whole genome shotgun (WGS) entry which is preliminary data.</text>
</comment>
<evidence type="ECO:0000256" key="6">
    <source>
        <dbReference type="ARBA" id="ARBA00022655"/>
    </source>
</evidence>
<evidence type="ECO:0000313" key="15">
    <source>
        <dbReference type="Proteomes" id="UP000036890"/>
    </source>
</evidence>
<evidence type="ECO:0000256" key="2">
    <source>
        <dbReference type="ARBA" id="ARBA00004994"/>
    </source>
</evidence>
<feature type="domain" description="Ketopantoate reductase N-terminal" evidence="12">
    <location>
        <begin position="3"/>
        <end position="156"/>
    </location>
</feature>
<dbReference type="GO" id="GO:0005737">
    <property type="term" value="C:cytoplasm"/>
    <property type="evidence" value="ECO:0007669"/>
    <property type="project" value="TreeGrafter"/>
</dbReference>
<evidence type="ECO:0000256" key="4">
    <source>
        <dbReference type="ARBA" id="ARBA00013014"/>
    </source>
</evidence>
<evidence type="ECO:0000256" key="8">
    <source>
        <dbReference type="ARBA" id="ARBA00023002"/>
    </source>
</evidence>
<dbReference type="PANTHER" id="PTHR21708">
    <property type="entry name" value="PROBABLE 2-DEHYDROPANTOATE 2-REDUCTASE"/>
    <property type="match status" value="1"/>
</dbReference>
<evidence type="ECO:0000256" key="9">
    <source>
        <dbReference type="ARBA" id="ARBA00032024"/>
    </source>
</evidence>
<dbReference type="AlphaFoldDB" id="A0A0L8A7S5"/>
<gene>
    <name evidence="14" type="ORF">W7K_16510</name>
</gene>
<dbReference type="InterPro" id="IPR013752">
    <property type="entry name" value="KPA_reductase"/>
</dbReference>
<protein>
    <recommendedName>
        <fullName evidence="5 11">2-dehydropantoate 2-reductase</fullName>
        <ecNumber evidence="4 11">1.1.1.169</ecNumber>
    </recommendedName>
    <alternativeName>
        <fullName evidence="9 11">Ketopantoate reductase</fullName>
    </alternativeName>
</protein>
<comment type="similarity">
    <text evidence="3 11">Belongs to the ketopantoate reductase family.</text>
</comment>
<dbReference type="GO" id="GO:0015940">
    <property type="term" value="P:pantothenate biosynthetic process"/>
    <property type="evidence" value="ECO:0007669"/>
    <property type="project" value="UniProtKB-UniPathway"/>
</dbReference>
<dbReference type="NCBIfam" id="TIGR00745">
    <property type="entry name" value="apbA_panE"/>
    <property type="match status" value="1"/>
</dbReference>
<feature type="domain" description="Ketopantoate reductase C-terminal" evidence="13">
    <location>
        <begin position="185"/>
        <end position="306"/>
    </location>
</feature>
<reference evidence="14 15" key="1">
    <citation type="journal article" date="2012" name="J. Bacteriol.">
        <title>Genome sequence of a novel nicotine-degrading strain, Pseudomonas geniculata N1.</title>
        <authorList>
            <person name="Tang H."/>
            <person name="Yu H."/>
            <person name="Tai C."/>
            <person name="Huang K."/>
            <person name="Liu Y."/>
            <person name="Wang L."/>
            <person name="Yao Y."/>
            <person name="Wu G."/>
            <person name="Xu P."/>
        </authorList>
    </citation>
    <scope>NUCLEOTIDE SEQUENCE [LARGE SCALE GENOMIC DNA]</scope>
    <source>
        <strain evidence="14 15">N1</strain>
    </source>
</reference>
<keyword evidence="6 11" id="KW-0566">Pantothenate biosynthesis</keyword>
<dbReference type="Proteomes" id="UP000036890">
    <property type="component" value="Unassembled WGS sequence"/>
</dbReference>
<dbReference type="InterPro" id="IPR003710">
    <property type="entry name" value="ApbA"/>
</dbReference>
<dbReference type="EC" id="1.1.1.169" evidence="4 11"/>
<dbReference type="InterPro" id="IPR036291">
    <property type="entry name" value="NAD(P)-bd_dom_sf"/>
</dbReference>
<evidence type="ECO:0000256" key="1">
    <source>
        <dbReference type="ARBA" id="ARBA00002919"/>
    </source>
</evidence>
<evidence type="ECO:0000259" key="13">
    <source>
        <dbReference type="Pfam" id="PF08546"/>
    </source>
</evidence>
<sequence length="312" mass="32569">MRILILGAGGTGGYFGGRLAQAGVDVTFLVRPARAAQLDRDGLVIRSPIGDARFPVQHVTADALPTLAAQKPFDLVILSCKAYDLDSSIDAIAPAVGANTTVLPILNGLHHYNALDLRFGREAVLGGLCFISATKAPDGAVLHLGKPAKLTFGERDGGAASARVRAFAAACAQANLDHLASEHIGQEQWIKYTFLTALAAATCLLRADIGTIVATDDGQAIVRGLYDECLAVAEAAGEPIPDAAQDTARGTLTQAGSALKASMLRDLEAGQQVEAEQIVGDMLVRARKADQEGLLLQVAYSSLQAYQAQRGA</sequence>
<comment type="catalytic activity">
    <reaction evidence="10 11">
        <text>(R)-pantoate + NADP(+) = 2-dehydropantoate + NADPH + H(+)</text>
        <dbReference type="Rhea" id="RHEA:16233"/>
        <dbReference type="ChEBI" id="CHEBI:11561"/>
        <dbReference type="ChEBI" id="CHEBI:15378"/>
        <dbReference type="ChEBI" id="CHEBI:15980"/>
        <dbReference type="ChEBI" id="CHEBI:57783"/>
        <dbReference type="ChEBI" id="CHEBI:58349"/>
        <dbReference type="EC" id="1.1.1.169"/>
    </reaction>
</comment>
<dbReference type="Gene3D" id="3.40.50.720">
    <property type="entry name" value="NAD(P)-binding Rossmann-like Domain"/>
    <property type="match status" value="1"/>
</dbReference>
<evidence type="ECO:0000256" key="5">
    <source>
        <dbReference type="ARBA" id="ARBA00019465"/>
    </source>
</evidence>
<comment type="pathway">
    <text evidence="2 11">Cofactor biosynthesis; (R)-pantothenate biosynthesis; (R)-pantoate from 3-methyl-2-oxobutanoate: step 2/2.</text>
</comment>
<dbReference type="Pfam" id="PF02558">
    <property type="entry name" value="ApbA"/>
    <property type="match status" value="1"/>
</dbReference>